<evidence type="ECO:0000313" key="1">
    <source>
        <dbReference type="EMBL" id="KTD57288.1"/>
    </source>
</evidence>
<keyword evidence="2" id="KW-1185">Reference proteome</keyword>
<dbReference type="OrthoDB" id="5644501at2"/>
<name>A0A0W0YK76_9GAMM</name>
<reference evidence="1 2" key="1">
    <citation type="submission" date="2015-11" db="EMBL/GenBank/DDBJ databases">
        <title>Genomic analysis of 38 Legionella species identifies large and diverse effector repertoires.</title>
        <authorList>
            <person name="Burstein D."/>
            <person name="Amaro F."/>
            <person name="Zusman T."/>
            <person name="Lifshitz Z."/>
            <person name="Cohen O."/>
            <person name="Gilbert J.A."/>
            <person name="Pupko T."/>
            <person name="Shuman H.A."/>
            <person name="Segal G."/>
        </authorList>
    </citation>
    <scope>NUCLEOTIDE SEQUENCE [LARGE SCALE GENOMIC DNA]</scope>
    <source>
        <strain evidence="1 2">ATCC 49655</strain>
    </source>
</reference>
<protein>
    <submittedName>
        <fullName evidence="1">ATPases involved in biogenesis of archaeal flagella</fullName>
    </submittedName>
</protein>
<accession>A0A0W0YK76</accession>
<sequence length="259" mass="29700">MAQIIRTFLIFFLIISSVQADKLDITVDQNTLSLPYWQAKKIRYGAVIIVRGGQQPEWSQLLADFAKQLARTGWSAVLLNCDKSTTIPWINQIPEVISTLRQNKNTRIILIHYGEQLNQSLDYFSKPQSKMINGLVMLSAYDLDNKPDGSVKLRFPLFDVAGQFDYDTVLSQMEYRGKEFKDRNYIAVEMPGARHDYEYSKKLLVAYIHGWMAKLPEFVPQPRPIQTSYIPPIYTPDSQIAVLSDSDWTGFIDNPKAPE</sequence>
<keyword evidence="1" id="KW-0966">Cell projection</keyword>
<dbReference type="PATRIC" id="fig|1122169.6.peg.3075"/>
<proteinExistence type="predicted"/>
<dbReference type="AlphaFoldDB" id="A0A0W0YK76"/>
<dbReference type="Proteomes" id="UP000054600">
    <property type="component" value="Unassembled WGS sequence"/>
</dbReference>
<keyword evidence="1" id="KW-0969">Cilium</keyword>
<keyword evidence="1" id="KW-0282">Flagellum</keyword>
<evidence type="ECO:0000313" key="2">
    <source>
        <dbReference type="Proteomes" id="UP000054600"/>
    </source>
</evidence>
<dbReference type="EMBL" id="LNYW01000069">
    <property type="protein sequence ID" value="KTD57288.1"/>
    <property type="molecule type" value="Genomic_DNA"/>
</dbReference>
<gene>
    <name evidence="1" type="ORF">Lsha_2670</name>
</gene>
<organism evidence="1 2">
    <name type="scientific">Legionella shakespearei DSM 23087</name>
    <dbReference type="NCBI Taxonomy" id="1122169"/>
    <lineage>
        <taxon>Bacteria</taxon>
        <taxon>Pseudomonadati</taxon>
        <taxon>Pseudomonadota</taxon>
        <taxon>Gammaproteobacteria</taxon>
        <taxon>Legionellales</taxon>
        <taxon>Legionellaceae</taxon>
        <taxon>Legionella</taxon>
    </lineage>
</organism>
<dbReference type="RefSeq" id="WP_018577175.1">
    <property type="nucleotide sequence ID" value="NZ_KB892396.1"/>
</dbReference>
<dbReference type="eggNOG" id="COG1073">
    <property type="taxonomic scope" value="Bacteria"/>
</dbReference>
<dbReference type="STRING" id="1122169.Lsha_2670"/>
<comment type="caution">
    <text evidence="1">The sequence shown here is derived from an EMBL/GenBank/DDBJ whole genome shotgun (WGS) entry which is preliminary data.</text>
</comment>